<dbReference type="PANTHER" id="PTHR35339:SF4">
    <property type="entry name" value="LINALOOL DEHYDRATASE_ISOMERASE DOMAIN-CONTAINING PROTEIN"/>
    <property type="match status" value="1"/>
</dbReference>
<sequence length="670" mass="71935">MAVPPYLPLPPMDRLVSPRTGWTRAHWEAVADRLLAGVLPYASPRLAQYRLPGRTGGAGVHADGLEGYARTFLLAAFRIAGAQGAVPDLVERYAAGLDAGTDPASDEAWPLMGDMTQQLVEAASIVIGLHETRPWLWDRLDDKVRANLVDWLSAFRGKAVPDNNWRLFKVVTEQFLASVGAPHDQDAIDEGLDRLDDWYRGNGWYTDGPGRHFDYYNGWALHLYPLLWARIAGAGADPERVRVHRERLTELLAAYPYFFGADGAPMHQGRSLTYRFAAVTPVWVGALADATPLDPGLTRRIASGALRHFVERGVPDERGLLGLGWYEPFLPATQPYSGPASPYWASKGFLGLLLPAEHPVWTATEAALPVEESDTRLALPEPGWLLHGTRDDGIVRLLNHGSDYNYPAPAPQVDDPHYSKLAYSTRTAPDAAAGAWARALDNHFAVLGADGTPTRRRRIEPVRVTERGAASRHTAPISVAGARDVDAAADGREVTVETTSFAHGPWEVRVHRVDLTGAAAGVAVEVREGGYSVADARPPVDYTGTHTWAGDADILEDDAAGHQADLVAAGGVPWAGARISDGVHSVVVGLHGWQRAEVAHNVGANAFGSCSAVPVLYGDVVRDAIGVFVTLVVLSGDPVHPDALAATCRAEVAADGTAAVRLPDGTVFTA</sequence>
<dbReference type="PANTHER" id="PTHR35339">
    <property type="entry name" value="LINALOOL DEHYDRATASE_ISOMERASE DOMAIN-CONTAINING PROTEIN"/>
    <property type="match status" value="1"/>
</dbReference>
<feature type="domain" description="DUF2264" evidence="1">
    <location>
        <begin position="23"/>
        <end position="366"/>
    </location>
</feature>
<reference evidence="2 3" key="1">
    <citation type="submission" date="2024-06" db="EMBL/GenBank/DDBJ databases">
        <title>The Natural Products Discovery Center: Release of the First 8490 Sequenced Strains for Exploring Actinobacteria Biosynthetic Diversity.</title>
        <authorList>
            <person name="Kalkreuter E."/>
            <person name="Kautsar S.A."/>
            <person name="Yang D."/>
            <person name="Bader C.D."/>
            <person name="Teijaro C.N."/>
            <person name="Fluegel L."/>
            <person name="Davis C.M."/>
            <person name="Simpson J.R."/>
            <person name="Lauterbach L."/>
            <person name="Steele A.D."/>
            <person name="Gui C."/>
            <person name="Meng S."/>
            <person name="Li G."/>
            <person name="Viehrig K."/>
            <person name="Ye F."/>
            <person name="Su P."/>
            <person name="Kiefer A.F."/>
            <person name="Nichols A."/>
            <person name="Cepeda A.J."/>
            <person name="Yan W."/>
            <person name="Fan B."/>
            <person name="Jiang Y."/>
            <person name="Adhikari A."/>
            <person name="Zheng C.-J."/>
            <person name="Schuster L."/>
            <person name="Cowan T.M."/>
            <person name="Smanski M.J."/>
            <person name="Chevrette M.G."/>
            <person name="De Carvalho L.P.S."/>
            <person name="Shen B."/>
        </authorList>
    </citation>
    <scope>NUCLEOTIDE SEQUENCE [LARGE SCALE GENOMIC DNA]</scope>
    <source>
        <strain evidence="2 3">NPDC048946</strain>
    </source>
</reference>
<dbReference type="InterPro" id="IPR016624">
    <property type="entry name" value="UCP014753"/>
</dbReference>
<dbReference type="InterPro" id="IPR049349">
    <property type="entry name" value="DUF2264_N"/>
</dbReference>
<dbReference type="EMBL" id="JBEZFP010000127">
    <property type="protein sequence ID" value="MEU8138524.1"/>
    <property type="molecule type" value="Genomic_DNA"/>
</dbReference>
<proteinExistence type="predicted"/>
<organism evidence="2 3">
    <name type="scientific">Streptodolium elevatio</name>
    <dbReference type="NCBI Taxonomy" id="3157996"/>
    <lineage>
        <taxon>Bacteria</taxon>
        <taxon>Bacillati</taxon>
        <taxon>Actinomycetota</taxon>
        <taxon>Actinomycetes</taxon>
        <taxon>Kitasatosporales</taxon>
        <taxon>Streptomycetaceae</taxon>
        <taxon>Streptodolium</taxon>
    </lineage>
</organism>
<evidence type="ECO:0000313" key="2">
    <source>
        <dbReference type="EMBL" id="MEU8138524.1"/>
    </source>
</evidence>
<dbReference type="RefSeq" id="WP_358362039.1">
    <property type="nucleotide sequence ID" value="NZ_JBEZFP010000127.1"/>
</dbReference>
<accession>A0ABV3DRZ1</accession>
<keyword evidence="3" id="KW-1185">Reference proteome</keyword>
<evidence type="ECO:0000313" key="3">
    <source>
        <dbReference type="Proteomes" id="UP001551482"/>
    </source>
</evidence>
<dbReference type="Proteomes" id="UP001551482">
    <property type="component" value="Unassembled WGS sequence"/>
</dbReference>
<name>A0ABV3DRZ1_9ACTN</name>
<gene>
    <name evidence="2" type="ORF">AB0C36_34135</name>
</gene>
<comment type="caution">
    <text evidence="2">The sequence shown here is derived from an EMBL/GenBank/DDBJ whole genome shotgun (WGS) entry which is preliminary data.</text>
</comment>
<evidence type="ECO:0000259" key="1">
    <source>
        <dbReference type="Pfam" id="PF10022"/>
    </source>
</evidence>
<protein>
    <submittedName>
        <fullName evidence="2">DUF2264 domain-containing protein</fullName>
    </submittedName>
</protein>
<dbReference type="Pfam" id="PF10022">
    <property type="entry name" value="DUF2264"/>
    <property type="match status" value="1"/>
</dbReference>